<proteinExistence type="predicted"/>
<accession>A0A494YXB5</accession>
<evidence type="ECO:0000313" key="1">
    <source>
        <dbReference type="EMBL" id="RKQ14856.1"/>
    </source>
</evidence>
<dbReference type="EMBL" id="RBZN01000037">
    <property type="protein sequence ID" value="RKQ14856.1"/>
    <property type="molecule type" value="Genomic_DNA"/>
</dbReference>
<dbReference type="Pfam" id="PF13170">
    <property type="entry name" value="DUF4003"/>
    <property type="match status" value="1"/>
</dbReference>
<keyword evidence="2" id="KW-1185">Reference proteome</keyword>
<name>A0A494YXB5_9BACL</name>
<evidence type="ECO:0000313" key="2">
    <source>
        <dbReference type="Proteomes" id="UP000272238"/>
    </source>
</evidence>
<organism evidence="1 2">
    <name type="scientific">Ureibacillus endophyticus</name>
    <dbReference type="NCBI Taxonomy" id="1978490"/>
    <lineage>
        <taxon>Bacteria</taxon>
        <taxon>Bacillati</taxon>
        <taxon>Bacillota</taxon>
        <taxon>Bacilli</taxon>
        <taxon>Bacillales</taxon>
        <taxon>Caryophanaceae</taxon>
        <taxon>Ureibacillus</taxon>
    </lineage>
</organism>
<dbReference type="InterPro" id="IPR025062">
    <property type="entry name" value="DUF4003"/>
</dbReference>
<dbReference type="Proteomes" id="UP000272238">
    <property type="component" value="Unassembled WGS sequence"/>
</dbReference>
<comment type="caution">
    <text evidence="1">The sequence shown here is derived from an EMBL/GenBank/DDBJ whole genome shotgun (WGS) entry which is preliminary data.</text>
</comment>
<dbReference type="AlphaFoldDB" id="A0A494YXB5"/>
<gene>
    <name evidence="1" type="ORF">D8M03_13000</name>
</gene>
<protein>
    <submittedName>
        <fullName evidence="1">DUF4003 family protein</fullName>
    </submittedName>
</protein>
<dbReference type="OrthoDB" id="1778393at2"/>
<reference evidence="1 2" key="1">
    <citation type="journal article" date="2016" name="Antonie Van Leeuwenhoek">
        <title>Lysinibacillus endophyticus sp. nov., an indole-3-acetic acid producing endophytic bacterium isolated from corn root (Zea mays cv. Xinken-5).</title>
        <authorList>
            <person name="Yu J."/>
            <person name="Guan X."/>
            <person name="Liu C."/>
            <person name="Xiang W."/>
            <person name="Yu Z."/>
            <person name="Liu X."/>
            <person name="Wang G."/>
        </authorList>
    </citation>
    <scope>NUCLEOTIDE SEQUENCE [LARGE SCALE GENOMIC DNA]</scope>
    <source>
        <strain evidence="1 2">DSM 100506</strain>
    </source>
</reference>
<sequence length="359" mass="41281">MINTSTHFNEMLLLNFETISKWIRTKIIGVVDLNNEQFLEAFQQNYNRVFNYMGGGDLKLLISLACKYTLAEKQFSGVQLQKVCEKLEDAGKGTFSIPKYSTVNYRIASHLIVEGNMEKTISDIIINDQFLKEAKFKKSPFRGIGALFLQEDKQQQHAERARKMYVEMNRNQRILTTNGDIPYIVFLTSNNENDPLTQAQTIYKYYQALRKQKFVMGNQLQALAQIMTIYSSVYNEILLQYVLQLKKELEKRGIKVKKMHYPFIGVLAMAATNASKIDEVIQLHNQLLELKVFKTAKYYALIVAIQKIIRDTIEIQEIIDLAPITNLPQLVELLDIAEMLVEIGRILPGGISEVADFFN</sequence>